<dbReference type="PROSITE" id="PS50002">
    <property type="entry name" value="SH3"/>
    <property type="match status" value="2"/>
</dbReference>
<dbReference type="AlphaFoldDB" id="A0A2T0FJE6"/>
<dbReference type="Gene3D" id="3.40.20.10">
    <property type="entry name" value="Severin"/>
    <property type="match status" value="1"/>
</dbReference>
<protein>
    <submittedName>
        <fullName evidence="6">Protein app1</fullName>
    </submittedName>
</protein>
<evidence type="ECO:0000259" key="5">
    <source>
        <dbReference type="PROSITE" id="PS51263"/>
    </source>
</evidence>
<dbReference type="SMART" id="SM00102">
    <property type="entry name" value="ADF"/>
    <property type="match status" value="1"/>
</dbReference>
<dbReference type="InterPro" id="IPR002108">
    <property type="entry name" value="ADF-H"/>
</dbReference>
<evidence type="ECO:0000313" key="6">
    <source>
        <dbReference type="EMBL" id="PRT55059.1"/>
    </source>
</evidence>
<feature type="domain" description="ADF-H" evidence="5">
    <location>
        <begin position="4"/>
        <end position="134"/>
    </location>
</feature>
<feature type="domain" description="SH3" evidence="4">
    <location>
        <begin position="611"/>
        <end position="668"/>
    </location>
</feature>
<dbReference type="Pfam" id="PF00241">
    <property type="entry name" value="Cofilin_ADF"/>
    <property type="match status" value="1"/>
</dbReference>
<evidence type="ECO:0000256" key="2">
    <source>
        <dbReference type="PROSITE-ProRule" id="PRU00192"/>
    </source>
</evidence>
<dbReference type="GO" id="GO:0030864">
    <property type="term" value="C:cortical actin cytoskeleton"/>
    <property type="evidence" value="ECO:0007669"/>
    <property type="project" value="TreeGrafter"/>
</dbReference>
<dbReference type="PANTHER" id="PTHR10829:SF25">
    <property type="entry name" value="DREBRIN-LIKE PROTEIN"/>
    <property type="match status" value="1"/>
</dbReference>
<dbReference type="PROSITE" id="PS51263">
    <property type="entry name" value="ADF_H"/>
    <property type="match status" value="1"/>
</dbReference>
<feature type="domain" description="SH3" evidence="4">
    <location>
        <begin position="521"/>
        <end position="583"/>
    </location>
</feature>
<dbReference type="CDD" id="cd11281">
    <property type="entry name" value="ADF_drebrin_like"/>
    <property type="match status" value="1"/>
</dbReference>
<dbReference type="InterPro" id="IPR036028">
    <property type="entry name" value="SH3-like_dom_sf"/>
</dbReference>
<dbReference type="GeneID" id="36516427"/>
<dbReference type="OrthoDB" id="5971719at2759"/>
<dbReference type="PRINTS" id="PR00452">
    <property type="entry name" value="SH3DOMAIN"/>
</dbReference>
<dbReference type="PRINTS" id="PR00499">
    <property type="entry name" value="P67PHOX"/>
</dbReference>
<feature type="compositionally biased region" description="Basic and acidic residues" evidence="3">
    <location>
        <begin position="363"/>
        <end position="372"/>
    </location>
</feature>
<feature type="compositionally biased region" description="Basic and acidic residues" evidence="3">
    <location>
        <begin position="473"/>
        <end position="486"/>
    </location>
</feature>
<dbReference type="STRING" id="45607.A0A2T0FJE6"/>
<organism evidence="6 7">
    <name type="scientific">Wickerhamiella sorbophila</name>
    <dbReference type="NCBI Taxonomy" id="45607"/>
    <lineage>
        <taxon>Eukaryota</taxon>
        <taxon>Fungi</taxon>
        <taxon>Dikarya</taxon>
        <taxon>Ascomycota</taxon>
        <taxon>Saccharomycotina</taxon>
        <taxon>Dipodascomycetes</taxon>
        <taxon>Dipodascales</taxon>
        <taxon>Trichomonascaceae</taxon>
        <taxon>Wickerhamiella</taxon>
    </lineage>
</organism>
<dbReference type="CDD" id="cd11819">
    <property type="entry name" value="SH3_Cortactin_like"/>
    <property type="match status" value="1"/>
</dbReference>
<dbReference type="GO" id="GO:0005884">
    <property type="term" value="C:actin filament"/>
    <property type="evidence" value="ECO:0007669"/>
    <property type="project" value="TreeGrafter"/>
</dbReference>
<feature type="region of interest" description="Disordered" evidence="3">
    <location>
        <begin position="261"/>
        <end position="522"/>
    </location>
</feature>
<dbReference type="RefSeq" id="XP_024665004.1">
    <property type="nucleotide sequence ID" value="XM_024809236.1"/>
</dbReference>
<feature type="compositionally biased region" description="Basic and acidic residues" evidence="3">
    <location>
        <begin position="293"/>
        <end position="307"/>
    </location>
</feature>
<evidence type="ECO:0000256" key="1">
    <source>
        <dbReference type="ARBA" id="ARBA00022443"/>
    </source>
</evidence>
<dbReference type="SUPFAM" id="SSF50044">
    <property type="entry name" value="SH3-domain"/>
    <property type="match status" value="2"/>
</dbReference>
<dbReference type="SUPFAM" id="SSF55753">
    <property type="entry name" value="Actin depolymerizing proteins"/>
    <property type="match status" value="1"/>
</dbReference>
<proteinExistence type="predicted"/>
<feature type="compositionally biased region" description="Basic and acidic residues" evidence="3">
    <location>
        <begin position="511"/>
        <end position="522"/>
    </location>
</feature>
<keyword evidence="1 2" id="KW-0728">SH3 domain</keyword>
<reference evidence="6 7" key="1">
    <citation type="submission" date="2017-04" db="EMBL/GenBank/DDBJ databases">
        <title>Genome sequencing of [Candida] sorbophila.</title>
        <authorList>
            <person name="Ahn J.O."/>
        </authorList>
    </citation>
    <scope>NUCLEOTIDE SEQUENCE [LARGE SCALE GENOMIC DNA]</scope>
    <source>
        <strain evidence="6 7">DS02</strain>
    </source>
</reference>
<keyword evidence="7" id="KW-1185">Reference proteome</keyword>
<dbReference type="EMBL" id="NDIQ01000021">
    <property type="protein sequence ID" value="PRT55059.1"/>
    <property type="molecule type" value="Genomic_DNA"/>
</dbReference>
<comment type="caution">
    <text evidence="6">The sequence shown here is derived from an EMBL/GenBank/DDBJ whole genome shotgun (WGS) entry which is preliminary data.</text>
</comment>
<sequence length="668" mass="73971">MSYAIDLSSHGRELKRIYESIVTSDPDTTWAVFNYQGSAKHTLVPGATGDGDLRDFVEEFDDNKVQYGLARVEYSGVNKVVLVGWVGESVPERVKGYFNAHFSTIAKYFDGYHVQVTARSSDDLTPSIIMSKIDSAAGSKYSGATRTLSTKPKYRAAQEGADEDDWGDAKPVVERDLPNLDKVSSAYKPTKIDIGEIRKQASKSRSEVRGVEGLDSSSSYKPVGKIDIKAIREAGKNSKYADTRVEKIESSYKPVGKVDIKAIREQAKKQESHKKSINDDDDAPTPAPRKTASRNEPEWVKKSSSREDNDDDNQPAFGSLADRMKAFNSGVQSARPQDTQKTRIASAKAKFDKKHASGTLPLRVDESHRESRASSGFKDYGSTNGKTPAQLWAEKHGKRDSAPKAEEPESDHDDNVSDEDVDMAAARAKFANVRVEEERRSEPIKIEREEKASFSDFTRKFAQRDEAESDTEPEPKLPPRQDEPKLPPRQAEPKLTPRQVQAEQESEPEPEPERELPSRAEDLIVAIVEEAYDEDPAEDNEISLVVGEKITDIEKISADWWLGTNSSGRAGLFPAEFVRVVSGASDDNDQAPPPPARPVASEPEPEEEEEPTGGSAIAEYDYDAVDEDELAFREGDKITNIEFASDDWWSGEANGKVGLFPANHVKLL</sequence>
<feature type="compositionally biased region" description="Basic and acidic residues" evidence="3">
    <location>
        <begin position="393"/>
        <end position="407"/>
    </location>
</feature>
<dbReference type="GO" id="GO:0030427">
    <property type="term" value="C:site of polarized growth"/>
    <property type="evidence" value="ECO:0007669"/>
    <property type="project" value="TreeGrafter"/>
</dbReference>
<evidence type="ECO:0000259" key="4">
    <source>
        <dbReference type="PROSITE" id="PS50002"/>
    </source>
</evidence>
<dbReference type="SMART" id="SM00326">
    <property type="entry name" value="SH3"/>
    <property type="match status" value="2"/>
</dbReference>
<feature type="compositionally biased region" description="Polar residues" evidence="3">
    <location>
        <begin position="329"/>
        <end position="343"/>
    </location>
</feature>
<evidence type="ECO:0000256" key="3">
    <source>
        <dbReference type="SAM" id="MobiDB-lite"/>
    </source>
</evidence>
<feature type="compositionally biased region" description="Basic and acidic residues" evidence="3">
    <location>
        <begin position="434"/>
        <end position="466"/>
    </location>
</feature>
<name>A0A2T0FJE6_9ASCO</name>
<feature type="compositionally biased region" description="Acidic residues" evidence="3">
    <location>
        <begin position="408"/>
        <end position="422"/>
    </location>
</feature>
<feature type="compositionally biased region" description="Basic and acidic residues" evidence="3">
    <location>
        <begin position="261"/>
        <end position="278"/>
    </location>
</feature>
<dbReference type="GO" id="GO:0051015">
    <property type="term" value="F:actin filament binding"/>
    <property type="evidence" value="ECO:0007669"/>
    <property type="project" value="TreeGrafter"/>
</dbReference>
<gene>
    <name evidence="6" type="ORF">B9G98_02679</name>
</gene>
<accession>A0A2T0FJE6</accession>
<dbReference type="Proteomes" id="UP000238350">
    <property type="component" value="Unassembled WGS sequence"/>
</dbReference>
<feature type="region of interest" description="Disordered" evidence="3">
    <location>
        <begin position="581"/>
        <end position="621"/>
    </location>
</feature>
<evidence type="ECO:0000313" key="7">
    <source>
        <dbReference type="Proteomes" id="UP000238350"/>
    </source>
</evidence>
<dbReference type="InterPro" id="IPR029006">
    <property type="entry name" value="ADF-H/Gelsolin-like_dom_sf"/>
</dbReference>
<dbReference type="GO" id="GO:0030833">
    <property type="term" value="P:regulation of actin filament polymerization"/>
    <property type="evidence" value="ECO:0007669"/>
    <property type="project" value="TreeGrafter"/>
</dbReference>
<dbReference type="Pfam" id="PF00018">
    <property type="entry name" value="SH3_1"/>
    <property type="match status" value="2"/>
</dbReference>
<dbReference type="InterPro" id="IPR001452">
    <property type="entry name" value="SH3_domain"/>
</dbReference>
<dbReference type="Gene3D" id="2.30.30.40">
    <property type="entry name" value="SH3 Domains"/>
    <property type="match status" value="2"/>
</dbReference>
<dbReference type="PANTHER" id="PTHR10829">
    <property type="entry name" value="CORTACTIN AND DREBRIN"/>
    <property type="match status" value="1"/>
</dbReference>